<evidence type="ECO:0008006" key="4">
    <source>
        <dbReference type="Google" id="ProtNLM"/>
    </source>
</evidence>
<feature type="compositionally biased region" description="Low complexity" evidence="1">
    <location>
        <begin position="438"/>
        <end position="448"/>
    </location>
</feature>
<dbReference type="AlphaFoldDB" id="A0AAW1PCT0"/>
<comment type="caution">
    <text evidence="2">The sequence shown here is derived from an EMBL/GenBank/DDBJ whole genome shotgun (WGS) entry which is preliminary data.</text>
</comment>
<feature type="region of interest" description="Disordered" evidence="1">
    <location>
        <begin position="290"/>
        <end position="543"/>
    </location>
</feature>
<feature type="compositionally biased region" description="Low complexity" evidence="1">
    <location>
        <begin position="465"/>
        <end position="488"/>
    </location>
</feature>
<dbReference type="Pfam" id="PF04139">
    <property type="entry name" value="Rad9"/>
    <property type="match status" value="1"/>
</dbReference>
<feature type="compositionally biased region" description="Acidic residues" evidence="1">
    <location>
        <begin position="524"/>
        <end position="536"/>
    </location>
</feature>
<dbReference type="EMBL" id="JALJOQ010000040">
    <property type="protein sequence ID" value="KAK9805902.1"/>
    <property type="molecule type" value="Genomic_DNA"/>
</dbReference>
<name>A0AAW1PCT0_9CHLO</name>
<dbReference type="InterPro" id="IPR046938">
    <property type="entry name" value="DNA_clamp_sf"/>
</dbReference>
<feature type="compositionally biased region" description="Basic and acidic residues" evidence="1">
    <location>
        <begin position="449"/>
        <end position="464"/>
    </location>
</feature>
<dbReference type="GO" id="GO:0071479">
    <property type="term" value="P:cellular response to ionizing radiation"/>
    <property type="evidence" value="ECO:0007669"/>
    <property type="project" value="TreeGrafter"/>
</dbReference>
<evidence type="ECO:0000313" key="3">
    <source>
        <dbReference type="Proteomes" id="UP001465755"/>
    </source>
</evidence>
<dbReference type="Gene3D" id="3.70.10.10">
    <property type="match status" value="1"/>
</dbReference>
<keyword evidence="3" id="KW-1185">Reference proteome</keyword>
<dbReference type="InterPro" id="IPR007268">
    <property type="entry name" value="Rad9/Ddc1"/>
</dbReference>
<proteinExistence type="predicted"/>
<evidence type="ECO:0000313" key="2">
    <source>
        <dbReference type="EMBL" id="KAK9805902.1"/>
    </source>
</evidence>
<feature type="compositionally biased region" description="Low complexity" evidence="1">
    <location>
        <begin position="386"/>
        <end position="420"/>
    </location>
</feature>
<dbReference type="PANTHER" id="PTHR15237">
    <property type="entry name" value="DNA REPAIR PROTEIN RAD9"/>
    <property type="match status" value="1"/>
</dbReference>
<dbReference type="PANTHER" id="PTHR15237:SF0">
    <property type="entry name" value="CELL CYCLE CHECKPOINT CONTROL PROTEIN"/>
    <property type="match status" value="1"/>
</dbReference>
<reference evidence="2 3" key="1">
    <citation type="journal article" date="2024" name="Nat. Commun.">
        <title>Phylogenomics reveals the evolutionary origins of lichenization in chlorophyte algae.</title>
        <authorList>
            <person name="Puginier C."/>
            <person name="Libourel C."/>
            <person name="Otte J."/>
            <person name="Skaloud P."/>
            <person name="Haon M."/>
            <person name="Grisel S."/>
            <person name="Petersen M."/>
            <person name="Berrin J.G."/>
            <person name="Delaux P.M."/>
            <person name="Dal Grande F."/>
            <person name="Keller J."/>
        </authorList>
    </citation>
    <scope>NUCLEOTIDE SEQUENCE [LARGE SCALE GENOMIC DNA]</scope>
    <source>
        <strain evidence="2 3">SAG 2036</strain>
    </source>
</reference>
<dbReference type="GO" id="GO:0006281">
    <property type="term" value="P:DNA repair"/>
    <property type="evidence" value="ECO:0007669"/>
    <property type="project" value="TreeGrafter"/>
</dbReference>
<feature type="compositionally biased region" description="Low complexity" evidence="1">
    <location>
        <begin position="341"/>
        <end position="350"/>
    </location>
</feature>
<dbReference type="GO" id="GO:0000076">
    <property type="term" value="P:DNA replication checkpoint signaling"/>
    <property type="evidence" value="ECO:0007669"/>
    <property type="project" value="TreeGrafter"/>
</dbReference>
<evidence type="ECO:0000256" key="1">
    <source>
        <dbReference type="SAM" id="MobiDB-lite"/>
    </source>
</evidence>
<organism evidence="2 3">
    <name type="scientific">Symbiochloris irregularis</name>
    <dbReference type="NCBI Taxonomy" id="706552"/>
    <lineage>
        <taxon>Eukaryota</taxon>
        <taxon>Viridiplantae</taxon>
        <taxon>Chlorophyta</taxon>
        <taxon>core chlorophytes</taxon>
        <taxon>Trebouxiophyceae</taxon>
        <taxon>Trebouxiales</taxon>
        <taxon>Trebouxiaceae</taxon>
        <taxon>Symbiochloris</taxon>
    </lineage>
</organism>
<dbReference type="GO" id="GO:0030896">
    <property type="term" value="C:checkpoint clamp complex"/>
    <property type="evidence" value="ECO:0007669"/>
    <property type="project" value="InterPro"/>
</dbReference>
<accession>A0AAW1PCT0</accession>
<gene>
    <name evidence="2" type="ORF">WJX73_003364</name>
</gene>
<protein>
    <recommendedName>
        <fullName evidence="4">Cell cycle checkpoint control protein RAD9A</fullName>
    </recommendedName>
</protein>
<sequence>MSLKIHIVGSKLRFLKAALVYLAKVGTDELTLEAVVDKFILRSINSSKSAYASFSFEGNFFDAYQLLDTNVIQAGVTMKHALALFRSHRINKMTLDLKREDDQLSVTVLSENGLQKQYKLPLMRTDVLQAAVDDSSFPVCVVAAANELNRLLSSFQTSLDEITIIAMPEREDMQYGTNKAVQIHSYVDPGKETSAKALRTQLELDTQKVFLGYNNQGADPADVTFNLKDFKAMLSLCEALGSNVELRFEAPGNPLVVRPHANAARLGGQDLDLSGLLVLATLRSSQLGLPSALPNGRHARGPGQQAQRTPAGERTPNVPGDTPWLAAGTSGRGAFNVARSGQQQQQQGQGQRDGPAQRPSRFAQERDDAVPIPPQFGDTPMRAVGQDQQPQQQQQQQQQQQPHQTGPPSAATAARRPSARFFDSETEFADAPRTSAGEAPADALPDEAPLQHDHHISELDRHAEGQAAEEQQEQQWWELPQPSAQAHAHAGHDADAAGDDGDEDLAARLAEMPPLRSRYRAMLDDQEEEEEDDEEAVPGTPPG</sequence>
<dbReference type="GO" id="GO:0031573">
    <property type="term" value="P:mitotic intra-S DNA damage checkpoint signaling"/>
    <property type="evidence" value="ECO:0007669"/>
    <property type="project" value="TreeGrafter"/>
</dbReference>
<dbReference type="Proteomes" id="UP001465755">
    <property type="component" value="Unassembled WGS sequence"/>
</dbReference>
<dbReference type="SUPFAM" id="SSF55979">
    <property type="entry name" value="DNA clamp"/>
    <property type="match status" value="1"/>
</dbReference>